<name>A0ABT8I0B7_9BACL</name>
<proteinExistence type="predicted"/>
<dbReference type="EMBL" id="JAUHTR010000011">
    <property type="protein sequence ID" value="MDN4526418.1"/>
    <property type="molecule type" value="Genomic_DNA"/>
</dbReference>
<dbReference type="Proteomes" id="UP001172721">
    <property type="component" value="Unassembled WGS sequence"/>
</dbReference>
<accession>A0ABT8I0B7</accession>
<comment type="caution">
    <text evidence="1">The sequence shown here is derived from an EMBL/GenBank/DDBJ whole genome shotgun (WGS) entry which is preliminary data.</text>
</comment>
<dbReference type="RefSeq" id="WP_301167445.1">
    <property type="nucleotide sequence ID" value="NZ_JAUHTR010000011.1"/>
</dbReference>
<protein>
    <submittedName>
        <fullName evidence="1">Uncharacterized protein</fullName>
    </submittedName>
</protein>
<reference evidence="1" key="1">
    <citation type="submission" date="2023-07" db="EMBL/GenBank/DDBJ databases">
        <title>Fictibacillus sp. isolated from freshwater pond.</title>
        <authorList>
            <person name="Kirdat K."/>
            <person name="Bhat A."/>
            <person name="Mourya A."/>
            <person name="Yadav A."/>
        </authorList>
    </citation>
    <scope>NUCLEOTIDE SEQUENCE</scope>
    <source>
        <strain evidence="1">NE201</strain>
    </source>
</reference>
<evidence type="ECO:0000313" key="2">
    <source>
        <dbReference type="Proteomes" id="UP001172721"/>
    </source>
</evidence>
<keyword evidence="2" id="KW-1185">Reference proteome</keyword>
<sequence>MVNLNVESLGFTKEEIETILNRFSCKLNVEDWESIKLFENDGALFNYLYIEDDDAKDSLTNLLMELATISEKDLRKNKSVAEYMIGYDEDRLKLPSGRWVYFTQDLVLKDRRGE</sequence>
<evidence type="ECO:0000313" key="1">
    <source>
        <dbReference type="EMBL" id="MDN4526418.1"/>
    </source>
</evidence>
<organism evidence="1 2">
    <name type="scientific">Fictibacillus fluitans</name>
    <dbReference type="NCBI Taxonomy" id="3058422"/>
    <lineage>
        <taxon>Bacteria</taxon>
        <taxon>Bacillati</taxon>
        <taxon>Bacillota</taxon>
        <taxon>Bacilli</taxon>
        <taxon>Bacillales</taxon>
        <taxon>Fictibacillaceae</taxon>
        <taxon>Fictibacillus</taxon>
    </lineage>
</organism>
<gene>
    <name evidence="1" type="ORF">QYB97_18195</name>
</gene>